<organism evidence="2 3">
    <name type="scientific">Pleuronectes platessa</name>
    <name type="common">European plaice</name>
    <dbReference type="NCBI Taxonomy" id="8262"/>
    <lineage>
        <taxon>Eukaryota</taxon>
        <taxon>Metazoa</taxon>
        <taxon>Chordata</taxon>
        <taxon>Craniata</taxon>
        <taxon>Vertebrata</taxon>
        <taxon>Euteleostomi</taxon>
        <taxon>Actinopterygii</taxon>
        <taxon>Neopterygii</taxon>
        <taxon>Teleostei</taxon>
        <taxon>Neoteleostei</taxon>
        <taxon>Acanthomorphata</taxon>
        <taxon>Carangaria</taxon>
        <taxon>Pleuronectiformes</taxon>
        <taxon>Pleuronectoidei</taxon>
        <taxon>Pleuronectidae</taxon>
        <taxon>Pleuronectes</taxon>
    </lineage>
</organism>
<dbReference type="Proteomes" id="UP001153269">
    <property type="component" value="Unassembled WGS sequence"/>
</dbReference>
<comment type="caution">
    <text evidence="2">The sequence shown here is derived from an EMBL/GenBank/DDBJ whole genome shotgun (WGS) entry which is preliminary data.</text>
</comment>
<accession>A0A9N7TV83</accession>
<feature type="region of interest" description="Disordered" evidence="1">
    <location>
        <begin position="27"/>
        <end position="48"/>
    </location>
</feature>
<feature type="compositionally biased region" description="Basic and acidic residues" evidence="1">
    <location>
        <begin position="27"/>
        <end position="36"/>
    </location>
</feature>
<evidence type="ECO:0000256" key="1">
    <source>
        <dbReference type="SAM" id="MobiDB-lite"/>
    </source>
</evidence>
<keyword evidence="3" id="KW-1185">Reference proteome</keyword>
<evidence type="ECO:0000313" key="2">
    <source>
        <dbReference type="EMBL" id="CAB1419183.1"/>
    </source>
</evidence>
<name>A0A9N7TV83_PLEPL</name>
<gene>
    <name evidence="2" type="ORF">PLEPLA_LOCUS7011</name>
</gene>
<evidence type="ECO:0000313" key="3">
    <source>
        <dbReference type="Proteomes" id="UP001153269"/>
    </source>
</evidence>
<sequence>MNTASRPHLLPVSGGKAQKVKVINRKSMERQKDKAGCHTPKAIHGPRYSHPAVTQRLSRVLITGREVTWKHPLALYITRVKVTAVDFVSDITFTVRSRLR</sequence>
<dbReference type="AlphaFoldDB" id="A0A9N7TV83"/>
<protein>
    <submittedName>
        <fullName evidence="2">Uncharacterized protein</fullName>
    </submittedName>
</protein>
<reference evidence="2" key="1">
    <citation type="submission" date="2020-03" db="EMBL/GenBank/DDBJ databases">
        <authorList>
            <person name="Weist P."/>
        </authorList>
    </citation>
    <scope>NUCLEOTIDE SEQUENCE</scope>
</reference>
<proteinExistence type="predicted"/>
<dbReference type="EMBL" id="CADEAL010000369">
    <property type="protein sequence ID" value="CAB1419183.1"/>
    <property type="molecule type" value="Genomic_DNA"/>
</dbReference>